<evidence type="ECO:0000256" key="13">
    <source>
        <dbReference type="RuleBase" id="RU365096"/>
    </source>
</evidence>
<dbReference type="CDD" id="cd00056">
    <property type="entry name" value="ENDO3c"/>
    <property type="match status" value="1"/>
</dbReference>
<dbReference type="GeneID" id="92086665"/>
<dbReference type="Gene3D" id="1.10.340.30">
    <property type="entry name" value="Hypothetical protein, domain 2"/>
    <property type="match status" value="1"/>
</dbReference>
<evidence type="ECO:0000256" key="8">
    <source>
        <dbReference type="ARBA" id="ARBA00022801"/>
    </source>
</evidence>
<evidence type="ECO:0000256" key="4">
    <source>
        <dbReference type="ARBA" id="ARBA00022023"/>
    </source>
</evidence>
<dbReference type="PANTHER" id="PTHR42944">
    <property type="entry name" value="ADENINE DNA GLYCOSYLASE"/>
    <property type="match status" value="1"/>
</dbReference>
<gene>
    <name evidence="16" type="ORF">PG994_002193</name>
</gene>
<dbReference type="PANTHER" id="PTHR42944:SF1">
    <property type="entry name" value="ADENINE DNA GLYCOSYLASE"/>
    <property type="match status" value="1"/>
</dbReference>
<protein>
    <recommendedName>
        <fullName evidence="4 13">Adenine DNA glycosylase</fullName>
        <ecNumber evidence="3 13">3.2.2.31</ecNumber>
    </recommendedName>
</protein>
<dbReference type="EMBL" id="JAQQWL010000002">
    <property type="protein sequence ID" value="KAK8087219.1"/>
    <property type="molecule type" value="Genomic_DNA"/>
</dbReference>
<keyword evidence="8" id="KW-0378">Hydrolase</keyword>
<evidence type="ECO:0000256" key="9">
    <source>
        <dbReference type="ARBA" id="ARBA00023004"/>
    </source>
</evidence>
<evidence type="ECO:0000256" key="6">
    <source>
        <dbReference type="ARBA" id="ARBA00022723"/>
    </source>
</evidence>
<dbReference type="Proteomes" id="UP001480595">
    <property type="component" value="Unassembled WGS sequence"/>
</dbReference>
<comment type="function">
    <text evidence="13">Adenine glycosylase active on G-A mispairs.</text>
</comment>
<comment type="catalytic activity">
    <reaction evidence="1 13">
        <text>Hydrolyzes free adenine bases from 7,8-dihydro-8-oxoguanine:adenine mismatched double-stranded DNA, leaving an apurinic site.</text>
        <dbReference type="EC" id="3.2.2.31"/>
    </reaction>
</comment>
<keyword evidence="6" id="KW-0479">Metal-binding</keyword>
<evidence type="ECO:0000256" key="12">
    <source>
        <dbReference type="ARBA" id="ARBA00023295"/>
    </source>
</evidence>
<dbReference type="Gene3D" id="3.90.79.10">
    <property type="entry name" value="Nucleoside Triphosphate Pyrophosphohydrolase"/>
    <property type="match status" value="1"/>
</dbReference>
<dbReference type="SUPFAM" id="SSF55811">
    <property type="entry name" value="Nudix"/>
    <property type="match status" value="1"/>
</dbReference>
<accession>A0ABR1WVM6</accession>
<comment type="cofactor">
    <cofactor evidence="13">
        <name>[4Fe-4S] cluster</name>
        <dbReference type="ChEBI" id="CHEBI:49883"/>
    </cofactor>
    <text evidence="13">Binds 1 [4Fe-4S] cluster.</text>
</comment>
<dbReference type="RefSeq" id="XP_066721743.1">
    <property type="nucleotide sequence ID" value="XM_066853602.1"/>
</dbReference>
<evidence type="ECO:0000256" key="14">
    <source>
        <dbReference type="SAM" id="MobiDB-lite"/>
    </source>
</evidence>
<keyword evidence="11" id="KW-0234">DNA repair</keyword>
<evidence type="ECO:0000256" key="3">
    <source>
        <dbReference type="ARBA" id="ARBA00012045"/>
    </source>
</evidence>
<feature type="region of interest" description="Disordered" evidence="14">
    <location>
        <begin position="442"/>
        <end position="462"/>
    </location>
</feature>
<dbReference type="CDD" id="cd03431">
    <property type="entry name" value="NUDIX_DNA_Glycosylase_C-MutY"/>
    <property type="match status" value="1"/>
</dbReference>
<dbReference type="SUPFAM" id="SSF48150">
    <property type="entry name" value="DNA-glycosylase"/>
    <property type="match status" value="1"/>
</dbReference>
<evidence type="ECO:0000256" key="5">
    <source>
        <dbReference type="ARBA" id="ARBA00022485"/>
    </source>
</evidence>
<dbReference type="Pfam" id="PF14815">
    <property type="entry name" value="NUDIX_4"/>
    <property type="match status" value="1"/>
</dbReference>
<dbReference type="Pfam" id="PF00730">
    <property type="entry name" value="HhH-GPD"/>
    <property type="match status" value="1"/>
</dbReference>
<keyword evidence="12 13" id="KW-0326">Glycosidase</keyword>
<comment type="similarity">
    <text evidence="2 13">Belongs to the Nth/MutY family.</text>
</comment>
<evidence type="ECO:0000256" key="1">
    <source>
        <dbReference type="ARBA" id="ARBA00000843"/>
    </source>
</evidence>
<name>A0ABR1WVM6_9PEZI</name>
<feature type="domain" description="HhH-GPD" evidence="15">
    <location>
        <begin position="36"/>
        <end position="209"/>
    </location>
</feature>
<reference evidence="16 17" key="1">
    <citation type="submission" date="2023-01" db="EMBL/GenBank/DDBJ databases">
        <title>Analysis of 21 Apiospora genomes using comparative genomics revels a genus with tremendous synthesis potential of carbohydrate active enzymes and secondary metabolites.</title>
        <authorList>
            <person name="Sorensen T."/>
        </authorList>
    </citation>
    <scope>NUCLEOTIDE SEQUENCE [LARGE SCALE GENOMIC DNA]</scope>
    <source>
        <strain evidence="16 17">CBS 135458</strain>
    </source>
</reference>
<keyword evidence="10" id="KW-0411">Iron-sulfur</keyword>
<organism evidence="16 17">
    <name type="scientific">Apiospora phragmitis</name>
    <dbReference type="NCBI Taxonomy" id="2905665"/>
    <lineage>
        <taxon>Eukaryota</taxon>
        <taxon>Fungi</taxon>
        <taxon>Dikarya</taxon>
        <taxon>Ascomycota</taxon>
        <taxon>Pezizomycotina</taxon>
        <taxon>Sordariomycetes</taxon>
        <taxon>Xylariomycetidae</taxon>
        <taxon>Amphisphaeriales</taxon>
        <taxon>Apiosporaceae</taxon>
        <taxon>Apiospora</taxon>
    </lineage>
</organism>
<keyword evidence="7 13" id="KW-0227">DNA damage</keyword>
<feature type="compositionally biased region" description="Polar residues" evidence="14">
    <location>
        <begin position="442"/>
        <end position="456"/>
    </location>
</feature>
<proteinExistence type="inferred from homology"/>
<dbReference type="InterPro" id="IPR011257">
    <property type="entry name" value="DNA_glycosylase"/>
</dbReference>
<comment type="caution">
    <text evidence="16">The sequence shown here is derived from an EMBL/GenBank/DDBJ whole genome shotgun (WGS) entry which is preliminary data.</text>
</comment>
<dbReference type="InterPro" id="IPR044298">
    <property type="entry name" value="MIG/MutY"/>
</dbReference>
<sequence>MPWRKPWIDPSSVPDAAVLRERLERRAYEVWISEIMLQQTRVATVIDYWNKWMAKWPTIHDLAAAEPDEVLAAWRGLGYYSRATRIHEASKIVCADEDMQGLLPGEVEKLQAHIPGVGRYTAGAISAICFGRPAPMVDGNVLRVLSRQLGLLGDVKTDKAVIDLLWGAATALVEAVAQDAEQLSTGDDGHALSDRPGRWGQGLMELGATICTPNPNCSGCPISSSCCAYGEGLKLATDTDGPSKSKTSTPRAIIPDIEDACTLCQAFEEFAVLDDAGQKPSETAKAPLQKQTSLQSFFFASTKDKKTTSSPPDDAACMSVITNHAKKFPLKVVKKAVREEQTLVCAIRRGDGHYLIHKRPGKGLLAGLWEFPSSILSDPSDAQPKSRKQIATRYVHSVLGLAAGDKRLKHVGELGSVPWLFSHLKLTMHVQLFSVKDIDSASAPTVTGTSSGSRWSNDVEGESMGTGMRKCWSLVNEAMDMAE</sequence>
<evidence type="ECO:0000313" key="16">
    <source>
        <dbReference type="EMBL" id="KAK8087219.1"/>
    </source>
</evidence>
<dbReference type="SMART" id="SM00478">
    <property type="entry name" value="ENDO3c"/>
    <property type="match status" value="1"/>
</dbReference>
<evidence type="ECO:0000256" key="11">
    <source>
        <dbReference type="ARBA" id="ARBA00023204"/>
    </source>
</evidence>
<dbReference type="InterPro" id="IPR029119">
    <property type="entry name" value="MutY_C"/>
</dbReference>
<dbReference type="InterPro" id="IPR015797">
    <property type="entry name" value="NUDIX_hydrolase-like_dom_sf"/>
</dbReference>
<keyword evidence="17" id="KW-1185">Reference proteome</keyword>
<dbReference type="Gene3D" id="1.10.1670.10">
    <property type="entry name" value="Helix-hairpin-Helix base-excision DNA repair enzymes (C-terminal)"/>
    <property type="match status" value="1"/>
</dbReference>
<dbReference type="InterPro" id="IPR023170">
    <property type="entry name" value="HhH_base_excis_C"/>
</dbReference>
<dbReference type="InterPro" id="IPR003265">
    <property type="entry name" value="HhH-GPD_domain"/>
</dbReference>
<evidence type="ECO:0000256" key="2">
    <source>
        <dbReference type="ARBA" id="ARBA00008343"/>
    </source>
</evidence>
<evidence type="ECO:0000256" key="10">
    <source>
        <dbReference type="ARBA" id="ARBA00023014"/>
    </source>
</evidence>
<evidence type="ECO:0000259" key="15">
    <source>
        <dbReference type="SMART" id="SM00478"/>
    </source>
</evidence>
<keyword evidence="5" id="KW-0004">4Fe-4S</keyword>
<evidence type="ECO:0000256" key="7">
    <source>
        <dbReference type="ARBA" id="ARBA00022763"/>
    </source>
</evidence>
<keyword evidence="9 13" id="KW-0408">Iron</keyword>
<dbReference type="EC" id="3.2.2.31" evidence="3 13"/>
<evidence type="ECO:0000313" key="17">
    <source>
        <dbReference type="Proteomes" id="UP001480595"/>
    </source>
</evidence>